<reference evidence="3" key="1">
    <citation type="journal article" date="2019" name="Int. J. Syst. Evol. Microbiol.">
        <title>The Global Catalogue of Microorganisms (GCM) 10K type strain sequencing project: providing services to taxonomists for standard genome sequencing and annotation.</title>
        <authorList>
            <consortium name="The Broad Institute Genomics Platform"/>
            <consortium name="The Broad Institute Genome Sequencing Center for Infectious Disease"/>
            <person name="Wu L."/>
            <person name="Ma J."/>
        </authorList>
    </citation>
    <scope>NUCLEOTIDE SEQUENCE [LARGE SCALE GENOMIC DNA]</scope>
    <source>
        <strain evidence="3">CCUG 50754</strain>
    </source>
</reference>
<proteinExistence type="predicted"/>
<comment type="caution">
    <text evidence="2">The sequence shown here is derived from an EMBL/GenBank/DDBJ whole genome shotgun (WGS) entry which is preliminary data.</text>
</comment>
<accession>A0ABW2ZSH7</accession>
<dbReference type="InterPro" id="IPR024072">
    <property type="entry name" value="DHFR-like_dom_sf"/>
</dbReference>
<gene>
    <name evidence="2" type="ORF">ACFQZV_09975</name>
</gene>
<dbReference type="EMBL" id="JBHTIM010000001">
    <property type="protein sequence ID" value="MFD0781617.1"/>
    <property type="molecule type" value="Genomic_DNA"/>
</dbReference>
<protein>
    <submittedName>
        <fullName evidence="2">Dihydrofolate reductase family protein</fullName>
    </submittedName>
</protein>
<keyword evidence="3" id="KW-1185">Reference proteome</keyword>
<dbReference type="PANTHER" id="PTHR38011">
    <property type="entry name" value="DIHYDROFOLATE REDUCTASE FAMILY PROTEIN (AFU_ORTHOLOGUE AFUA_8G06820)"/>
    <property type="match status" value="1"/>
</dbReference>
<dbReference type="Pfam" id="PF01872">
    <property type="entry name" value="RibD_C"/>
    <property type="match status" value="1"/>
</dbReference>
<evidence type="ECO:0000313" key="3">
    <source>
        <dbReference type="Proteomes" id="UP001597042"/>
    </source>
</evidence>
<feature type="domain" description="Bacterial bifunctional deaminase-reductase C-terminal" evidence="1">
    <location>
        <begin position="115"/>
        <end position="164"/>
    </location>
</feature>
<dbReference type="InterPro" id="IPR002734">
    <property type="entry name" value="RibDG_C"/>
</dbReference>
<dbReference type="Gene3D" id="3.40.430.10">
    <property type="entry name" value="Dihydrofolate Reductase, subunit A"/>
    <property type="match status" value="1"/>
</dbReference>
<dbReference type="PANTHER" id="PTHR38011:SF11">
    <property type="entry name" value="2,5-DIAMINO-6-RIBOSYLAMINO-4(3H)-PYRIMIDINONE 5'-PHOSPHATE REDUCTASE"/>
    <property type="match status" value="1"/>
</dbReference>
<dbReference type="RefSeq" id="WP_378749093.1">
    <property type="nucleotide sequence ID" value="NZ_JBHSSV010000001.1"/>
</dbReference>
<sequence>MPRLIYNTASTFNGFIADDDHSLEWLFAAPGGESGGEEFDRFLDGVGALVMGSSTYEWILAHENLLEHPEKWSAFYGARSAWVFTSRALPAVPGADIRFVSGEPATHWGDVASSAGAADVWIVGGGDLVGQFFDAGLLDEIRVSFAPAVLPSGKPLLPRRIGADVLELVDVRRNGAFAEVVYRVTRS</sequence>
<organism evidence="2 3">
    <name type="scientific">Microbacterium koreense</name>
    <dbReference type="NCBI Taxonomy" id="323761"/>
    <lineage>
        <taxon>Bacteria</taxon>
        <taxon>Bacillati</taxon>
        <taxon>Actinomycetota</taxon>
        <taxon>Actinomycetes</taxon>
        <taxon>Micrococcales</taxon>
        <taxon>Microbacteriaceae</taxon>
        <taxon>Microbacterium</taxon>
    </lineage>
</organism>
<evidence type="ECO:0000313" key="2">
    <source>
        <dbReference type="EMBL" id="MFD0781617.1"/>
    </source>
</evidence>
<dbReference type="SUPFAM" id="SSF53597">
    <property type="entry name" value="Dihydrofolate reductase-like"/>
    <property type="match status" value="1"/>
</dbReference>
<dbReference type="InterPro" id="IPR050765">
    <property type="entry name" value="Riboflavin_Biosynth_HTPR"/>
</dbReference>
<name>A0ABW2ZSH7_9MICO</name>
<dbReference type="Proteomes" id="UP001597042">
    <property type="component" value="Unassembled WGS sequence"/>
</dbReference>
<evidence type="ECO:0000259" key="1">
    <source>
        <dbReference type="Pfam" id="PF01872"/>
    </source>
</evidence>